<keyword evidence="3" id="KW-1185">Reference proteome</keyword>
<proteinExistence type="predicted"/>
<feature type="transmembrane region" description="Helical" evidence="1">
    <location>
        <begin position="50"/>
        <end position="67"/>
    </location>
</feature>
<reference evidence="2 3" key="1">
    <citation type="submission" date="2019-03" db="EMBL/GenBank/DDBJ databases">
        <title>Genomic Encyclopedia of Type Strains, Phase IV (KMG-IV): sequencing the most valuable type-strain genomes for metagenomic binning, comparative biology and taxonomic classification.</title>
        <authorList>
            <person name="Goeker M."/>
        </authorList>
    </citation>
    <scope>NUCLEOTIDE SEQUENCE [LARGE SCALE GENOMIC DNA]</scope>
    <source>
        <strain evidence="2 3">DSM 21100</strain>
    </source>
</reference>
<accession>A0A4R3KYH1</accession>
<gene>
    <name evidence="2" type="ORF">EDD80_102234</name>
</gene>
<organism evidence="2 3">
    <name type="scientific">Anseongella ginsenosidimutans</name>
    <dbReference type="NCBI Taxonomy" id="496056"/>
    <lineage>
        <taxon>Bacteria</taxon>
        <taxon>Pseudomonadati</taxon>
        <taxon>Bacteroidota</taxon>
        <taxon>Sphingobacteriia</taxon>
        <taxon>Sphingobacteriales</taxon>
        <taxon>Sphingobacteriaceae</taxon>
        <taxon>Anseongella</taxon>
    </lineage>
</organism>
<dbReference type="Proteomes" id="UP000295807">
    <property type="component" value="Unassembled WGS sequence"/>
</dbReference>
<keyword evidence="1" id="KW-0472">Membrane</keyword>
<comment type="caution">
    <text evidence="2">The sequence shown here is derived from an EMBL/GenBank/DDBJ whole genome shotgun (WGS) entry which is preliminary data.</text>
</comment>
<keyword evidence="1" id="KW-1133">Transmembrane helix</keyword>
<protein>
    <submittedName>
        <fullName evidence="2">Uncharacterized protein</fullName>
    </submittedName>
</protein>
<dbReference type="EMBL" id="SMAD01000002">
    <property type="protein sequence ID" value="TCS89042.1"/>
    <property type="molecule type" value="Genomic_DNA"/>
</dbReference>
<dbReference type="AlphaFoldDB" id="A0A4R3KYH1"/>
<evidence type="ECO:0000313" key="3">
    <source>
        <dbReference type="Proteomes" id="UP000295807"/>
    </source>
</evidence>
<evidence type="ECO:0000313" key="2">
    <source>
        <dbReference type="EMBL" id="TCS89042.1"/>
    </source>
</evidence>
<name>A0A4R3KYH1_9SPHI</name>
<evidence type="ECO:0000256" key="1">
    <source>
        <dbReference type="SAM" id="Phobius"/>
    </source>
</evidence>
<sequence>MFNLKKFQQKSPQERFLLILGGLMIIAYTIIGCMFIFYEPMQKIIRQDTLRKIAGVCIILYAVIRFSKLRNIYLDD</sequence>
<feature type="transmembrane region" description="Helical" evidence="1">
    <location>
        <begin position="16"/>
        <end position="38"/>
    </location>
</feature>
<dbReference type="PROSITE" id="PS51257">
    <property type="entry name" value="PROKAR_LIPOPROTEIN"/>
    <property type="match status" value="1"/>
</dbReference>
<keyword evidence="1" id="KW-0812">Transmembrane</keyword>